<dbReference type="SUPFAM" id="SSF56420">
    <property type="entry name" value="Peptide deformylase"/>
    <property type="match status" value="1"/>
</dbReference>
<dbReference type="AlphaFoldDB" id="A0A3N0AUW1"/>
<comment type="similarity">
    <text evidence="1">Belongs to the polypeptide deformylase family.</text>
</comment>
<accession>A0A3N0AUW1</accession>
<dbReference type="PANTHER" id="PTHR10458:SF22">
    <property type="entry name" value="PEPTIDE DEFORMYLASE"/>
    <property type="match status" value="1"/>
</dbReference>
<evidence type="ECO:0000256" key="1">
    <source>
        <dbReference type="ARBA" id="ARBA00010759"/>
    </source>
</evidence>
<proteinExistence type="inferred from homology"/>
<dbReference type="OrthoDB" id="9804313at2"/>
<dbReference type="Gene3D" id="3.90.45.10">
    <property type="entry name" value="Peptide deformylase"/>
    <property type="match status" value="1"/>
</dbReference>
<dbReference type="InterPro" id="IPR023635">
    <property type="entry name" value="Peptide_deformylase"/>
</dbReference>
<comment type="caution">
    <text evidence="2">The sequence shown here is derived from an EMBL/GenBank/DDBJ whole genome shotgun (WGS) entry which is preliminary data.</text>
</comment>
<dbReference type="InterPro" id="IPR036821">
    <property type="entry name" value="Peptide_deformylase_sf"/>
</dbReference>
<keyword evidence="3" id="KW-1185">Reference proteome</keyword>
<dbReference type="RefSeq" id="WP_123209446.1">
    <property type="nucleotide sequence ID" value="NZ_JBHTHO010000021.1"/>
</dbReference>
<organism evidence="2 3">
    <name type="scientific">Slackia equolifaciens</name>
    <dbReference type="NCBI Taxonomy" id="498718"/>
    <lineage>
        <taxon>Bacteria</taxon>
        <taxon>Bacillati</taxon>
        <taxon>Actinomycetota</taxon>
        <taxon>Coriobacteriia</taxon>
        <taxon>Eggerthellales</taxon>
        <taxon>Eggerthellaceae</taxon>
        <taxon>Slackia</taxon>
    </lineage>
</organism>
<protein>
    <submittedName>
        <fullName evidence="2">Formylmethionine deformylase</fullName>
    </submittedName>
</protein>
<dbReference type="EMBL" id="QIBX01000018">
    <property type="protein sequence ID" value="RNL38430.1"/>
    <property type="molecule type" value="Genomic_DNA"/>
</dbReference>
<gene>
    <name evidence="2" type="ORF">DMP06_09215</name>
</gene>
<dbReference type="Pfam" id="PF01327">
    <property type="entry name" value="Pep_deformylase"/>
    <property type="match status" value="1"/>
</dbReference>
<evidence type="ECO:0000313" key="2">
    <source>
        <dbReference type="EMBL" id="RNL38430.1"/>
    </source>
</evidence>
<dbReference type="PANTHER" id="PTHR10458">
    <property type="entry name" value="PEPTIDE DEFORMYLASE"/>
    <property type="match status" value="1"/>
</dbReference>
<name>A0A3N0AUW1_9ACTN</name>
<reference evidence="3" key="1">
    <citation type="submission" date="2018-05" db="EMBL/GenBank/DDBJ databases">
        <title>Genome Sequencing of selected type strains of the family Eggerthellaceae.</title>
        <authorList>
            <person name="Danylec N."/>
            <person name="Stoll D.A."/>
            <person name="Doetsch A."/>
            <person name="Huch M."/>
        </authorList>
    </citation>
    <scope>NUCLEOTIDE SEQUENCE [LARGE SCALE GENOMIC DNA]</scope>
    <source>
        <strain evidence="3">DSM 24851</strain>
    </source>
</reference>
<evidence type="ECO:0000313" key="3">
    <source>
        <dbReference type="Proteomes" id="UP000269591"/>
    </source>
</evidence>
<dbReference type="GO" id="GO:0042586">
    <property type="term" value="F:peptide deformylase activity"/>
    <property type="evidence" value="ECO:0007669"/>
    <property type="project" value="InterPro"/>
</dbReference>
<dbReference type="Proteomes" id="UP000269591">
    <property type="component" value="Unassembled WGS sequence"/>
</dbReference>
<sequence length="140" mass="15235">MIKEIVKDREFLSQPAEPATAADAQVAQDLKDTMESMGGDCACLAANQIGSRKAIIAYEDEKGRINVLFNPRLVAFMKPYDAAEGCLSLEEASQVKRFEICTVAYDVLAGDTLISRSKKLTGWTAEIVQHGIDHCAGKLV</sequence>